<evidence type="ECO:0000313" key="1">
    <source>
        <dbReference type="EMBL" id="KAB5544497.1"/>
    </source>
</evidence>
<name>A0A5N5LP39_9ROSI</name>
<dbReference type="Proteomes" id="UP000326939">
    <property type="component" value="Chromosome 8"/>
</dbReference>
<dbReference type="AlphaFoldDB" id="A0A5N5LP39"/>
<organism evidence="1 2">
    <name type="scientific">Salix brachista</name>
    <dbReference type="NCBI Taxonomy" id="2182728"/>
    <lineage>
        <taxon>Eukaryota</taxon>
        <taxon>Viridiplantae</taxon>
        <taxon>Streptophyta</taxon>
        <taxon>Embryophyta</taxon>
        <taxon>Tracheophyta</taxon>
        <taxon>Spermatophyta</taxon>
        <taxon>Magnoliopsida</taxon>
        <taxon>eudicotyledons</taxon>
        <taxon>Gunneridae</taxon>
        <taxon>Pentapetalae</taxon>
        <taxon>rosids</taxon>
        <taxon>fabids</taxon>
        <taxon>Malpighiales</taxon>
        <taxon>Salicaceae</taxon>
        <taxon>Saliceae</taxon>
        <taxon>Salix</taxon>
    </lineage>
</organism>
<reference evidence="2" key="1">
    <citation type="journal article" date="2019" name="Gigascience">
        <title>De novo genome assembly of the endangered Acer yangbiense, a plant species with extremely small populations endemic to Yunnan Province, China.</title>
        <authorList>
            <person name="Yang J."/>
            <person name="Wariss H.M."/>
            <person name="Tao L."/>
            <person name="Zhang R."/>
            <person name="Yun Q."/>
            <person name="Hollingsworth P."/>
            <person name="Dao Z."/>
            <person name="Luo G."/>
            <person name="Guo H."/>
            <person name="Ma Y."/>
            <person name="Sun W."/>
        </authorList>
    </citation>
    <scope>NUCLEOTIDE SEQUENCE [LARGE SCALE GENOMIC DNA]</scope>
    <source>
        <strain evidence="2">cv. br00</strain>
    </source>
</reference>
<accession>A0A5N5LP39</accession>
<evidence type="ECO:0000313" key="2">
    <source>
        <dbReference type="Proteomes" id="UP000326939"/>
    </source>
</evidence>
<comment type="caution">
    <text evidence="1">The sequence shown here is derived from an EMBL/GenBank/DDBJ whole genome shotgun (WGS) entry which is preliminary data.</text>
</comment>
<sequence>MESRRMQINIRTGISYQDRNFVDDACFGWPEMATANYLTSPLLCFDPKAKWMLVQCPLRIYSRSQTKTLNTNKQFQIVTMSNTLLIELGGIRDRSVLLEGGFDGYFSSSVALLSSKTYHKYCIEYTQWMRKLKFSADVNDFITQLYG</sequence>
<proteinExistence type="predicted"/>
<dbReference type="EMBL" id="VDCV01000008">
    <property type="protein sequence ID" value="KAB5544497.1"/>
    <property type="molecule type" value="Genomic_DNA"/>
</dbReference>
<keyword evidence="2" id="KW-1185">Reference proteome</keyword>
<protein>
    <submittedName>
        <fullName evidence="1">Uncharacterized protein</fullName>
    </submittedName>
</protein>
<gene>
    <name evidence="1" type="ORF">DKX38_012609</name>
</gene>